<dbReference type="EMBL" id="JANPWB010000001">
    <property type="protein sequence ID" value="KAJ1213297.1"/>
    <property type="molecule type" value="Genomic_DNA"/>
</dbReference>
<feature type="compositionally biased region" description="Low complexity" evidence="1">
    <location>
        <begin position="30"/>
        <end position="40"/>
    </location>
</feature>
<evidence type="ECO:0000256" key="1">
    <source>
        <dbReference type="SAM" id="MobiDB-lite"/>
    </source>
</evidence>
<organism evidence="2 3">
    <name type="scientific">Pleurodeles waltl</name>
    <name type="common">Iberian ribbed newt</name>
    <dbReference type="NCBI Taxonomy" id="8319"/>
    <lineage>
        <taxon>Eukaryota</taxon>
        <taxon>Metazoa</taxon>
        <taxon>Chordata</taxon>
        <taxon>Craniata</taxon>
        <taxon>Vertebrata</taxon>
        <taxon>Euteleostomi</taxon>
        <taxon>Amphibia</taxon>
        <taxon>Batrachia</taxon>
        <taxon>Caudata</taxon>
        <taxon>Salamandroidea</taxon>
        <taxon>Salamandridae</taxon>
        <taxon>Pleurodelinae</taxon>
        <taxon>Pleurodeles</taxon>
    </lineage>
</organism>
<proteinExistence type="predicted"/>
<sequence length="71" mass="7175">MASAPPEAFPPFPSAHDGVSRPLPQQEGPRASGSYGAGSRASTARSSAAAFVALKEAIKSHNGVHADAMSK</sequence>
<accession>A0AAV7WKB9</accession>
<reference evidence="2" key="1">
    <citation type="journal article" date="2022" name="bioRxiv">
        <title>Sequencing and chromosome-scale assembly of the giantPleurodeles waltlgenome.</title>
        <authorList>
            <person name="Brown T."/>
            <person name="Elewa A."/>
            <person name="Iarovenko S."/>
            <person name="Subramanian E."/>
            <person name="Araus A.J."/>
            <person name="Petzold A."/>
            <person name="Susuki M."/>
            <person name="Suzuki K.-i.T."/>
            <person name="Hayashi T."/>
            <person name="Toyoda A."/>
            <person name="Oliveira C."/>
            <person name="Osipova E."/>
            <person name="Leigh N.D."/>
            <person name="Simon A."/>
            <person name="Yun M.H."/>
        </authorList>
    </citation>
    <scope>NUCLEOTIDE SEQUENCE</scope>
    <source>
        <strain evidence="2">20211129_DDA</strain>
        <tissue evidence="2">Liver</tissue>
    </source>
</reference>
<gene>
    <name evidence="2" type="ORF">NDU88_000935</name>
</gene>
<dbReference type="AlphaFoldDB" id="A0AAV7WKB9"/>
<evidence type="ECO:0000313" key="2">
    <source>
        <dbReference type="EMBL" id="KAJ1213297.1"/>
    </source>
</evidence>
<dbReference type="Proteomes" id="UP001066276">
    <property type="component" value="Chromosome 1_1"/>
</dbReference>
<keyword evidence="3" id="KW-1185">Reference proteome</keyword>
<name>A0AAV7WKB9_PLEWA</name>
<protein>
    <submittedName>
        <fullName evidence="2">Uncharacterized protein</fullName>
    </submittedName>
</protein>
<evidence type="ECO:0000313" key="3">
    <source>
        <dbReference type="Proteomes" id="UP001066276"/>
    </source>
</evidence>
<feature type="region of interest" description="Disordered" evidence="1">
    <location>
        <begin position="1"/>
        <end position="40"/>
    </location>
</feature>
<comment type="caution">
    <text evidence="2">The sequence shown here is derived from an EMBL/GenBank/DDBJ whole genome shotgun (WGS) entry which is preliminary data.</text>
</comment>